<gene>
    <name evidence="3" type="ORF">BS50DRAFT_640572</name>
</gene>
<feature type="region of interest" description="Disordered" evidence="1">
    <location>
        <begin position="106"/>
        <end position="167"/>
    </location>
</feature>
<evidence type="ECO:0000313" key="3">
    <source>
        <dbReference type="EMBL" id="PSN59844.1"/>
    </source>
</evidence>
<sequence length="190" mass="19148">MLVKTVFLALTLSAMGLAQEVDNGDIPRQCSAVCAPVVTLARDCDRQNNDNDRGERDCICNAQGASTQIPACEACVAEFDTDNDPDDNPRDNDVNDLLRSCNFSTTSYNPSATQQASASASGSGSAANNNSSARPTASGSNAPNSSPTGGSNNNAATGGSVQQSQNAAPAPTMMAGAGVLAGVAGLAAFL</sequence>
<feature type="signal peptide" evidence="2">
    <location>
        <begin position="1"/>
        <end position="18"/>
    </location>
</feature>
<protein>
    <recommendedName>
        <fullName evidence="5">Gpi anchored protein</fullName>
    </recommendedName>
</protein>
<dbReference type="STRING" id="1448308.A0A2T2N365"/>
<dbReference type="OrthoDB" id="4843554at2759"/>
<keyword evidence="2" id="KW-0732">Signal</keyword>
<name>A0A2T2N365_CORCC</name>
<reference evidence="3 4" key="1">
    <citation type="journal article" date="2018" name="Front. Microbiol.">
        <title>Genome-Wide Analysis of Corynespora cassiicola Leaf Fall Disease Putative Effectors.</title>
        <authorList>
            <person name="Lopez D."/>
            <person name="Ribeiro S."/>
            <person name="Label P."/>
            <person name="Fumanal B."/>
            <person name="Venisse J.S."/>
            <person name="Kohler A."/>
            <person name="de Oliveira R.R."/>
            <person name="Labutti K."/>
            <person name="Lipzen A."/>
            <person name="Lail K."/>
            <person name="Bauer D."/>
            <person name="Ohm R.A."/>
            <person name="Barry K.W."/>
            <person name="Spatafora J."/>
            <person name="Grigoriev I.V."/>
            <person name="Martin F.M."/>
            <person name="Pujade-Renaud V."/>
        </authorList>
    </citation>
    <scope>NUCLEOTIDE SEQUENCE [LARGE SCALE GENOMIC DNA]</scope>
    <source>
        <strain evidence="3 4">Philippines</strain>
    </source>
</reference>
<evidence type="ECO:0000256" key="1">
    <source>
        <dbReference type="SAM" id="MobiDB-lite"/>
    </source>
</evidence>
<evidence type="ECO:0008006" key="5">
    <source>
        <dbReference type="Google" id="ProtNLM"/>
    </source>
</evidence>
<organism evidence="3 4">
    <name type="scientific">Corynespora cassiicola Philippines</name>
    <dbReference type="NCBI Taxonomy" id="1448308"/>
    <lineage>
        <taxon>Eukaryota</taxon>
        <taxon>Fungi</taxon>
        <taxon>Dikarya</taxon>
        <taxon>Ascomycota</taxon>
        <taxon>Pezizomycotina</taxon>
        <taxon>Dothideomycetes</taxon>
        <taxon>Pleosporomycetidae</taxon>
        <taxon>Pleosporales</taxon>
        <taxon>Corynesporascaceae</taxon>
        <taxon>Corynespora</taxon>
    </lineage>
</organism>
<keyword evidence="4" id="KW-1185">Reference proteome</keyword>
<evidence type="ECO:0000256" key="2">
    <source>
        <dbReference type="SAM" id="SignalP"/>
    </source>
</evidence>
<dbReference type="Proteomes" id="UP000240883">
    <property type="component" value="Unassembled WGS sequence"/>
</dbReference>
<proteinExistence type="predicted"/>
<dbReference type="EMBL" id="KZ678152">
    <property type="protein sequence ID" value="PSN59844.1"/>
    <property type="molecule type" value="Genomic_DNA"/>
</dbReference>
<accession>A0A2T2N365</accession>
<feature type="chain" id="PRO_5015431031" description="Gpi anchored protein" evidence="2">
    <location>
        <begin position="19"/>
        <end position="190"/>
    </location>
</feature>
<evidence type="ECO:0000313" key="4">
    <source>
        <dbReference type="Proteomes" id="UP000240883"/>
    </source>
</evidence>
<feature type="compositionally biased region" description="Low complexity" evidence="1">
    <location>
        <begin position="109"/>
        <end position="160"/>
    </location>
</feature>
<dbReference type="AlphaFoldDB" id="A0A2T2N365"/>